<gene>
    <name evidence="2" type="ORF">DD237_005929</name>
</gene>
<dbReference type="VEuPathDB" id="FungiDB:DD237_005929"/>
<dbReference type="AlphaFoldDB" id="A0A3R7XRS3"/>
<evidence type="ECO:0000256" key="1">
    <source>
        <dbReference type="SAM" id="Coils"/>
    </source>
</evidence>
<reference evidence="2 3" key="1">
    <citation type="submission" date="2018-06" db="EMBL/GenBank/DDBJ databases">
        <title>Comparative genomics of downy mildews reveals potential adaptations to biotrophy.</title>
        <authorList>
            <person name="Fletcher K."/>
            <person name="Klosterman S.J."/>
            <person name="Derevnina L."/>
            <person name="Martin F."/>
            <person name="Koike S."/>
            <person name="Reyes Chin-Wo S."/>
            <person name="Mou B."/>
            <person name="Michelmore R."/>
        </authorList>
    </citation>
    <scope>NUCLEOTIDE SEQUENCE [LARGE SCALE GENOMIC DNA]</scope>
    <source>
        <strain evidence="2 3">R13</strain>
    </source>
</reference>
<comment type="caution">
    <text evidence="2">The sequence shown here is derived from an EMBL/GenBank/DDBJ whole genome shotgun (WGS) entry which is preliminary data.</text>
</comment>
<sequence length="184" mass="21406">MDTFLHLDADVYDGDLASEPIDLETRIQRHIVETSQGTLLFADQAIRPVEVEKKALELDEQERQHYLQRVLIIEKEMQEANNEVQQRLDTMKRILNLKDPMEQLVEYLTHKQKDRRDKNVNVVEDLLQCANRMMNIEDSEVAALGAFFFLCDRQRPQARGMTLMLPVVAAMLEASRKTDPHTPF</sequence>
<organism evidence="2 3">
    <name type="scientific">Peronospora effusa</name>
    <dbReference type="NCBI Taxonomy" id="542832"/>
    <lineage>
        <taxon>Eukaryota</taxon>
        <taxon>Sar</taxon>
        <taxon>Stramenopiles</taxon>
        <taxon>Oomycota</taxon>
        <taxon>Peronosporomycetes</taxon>
        <taxon>Peronosporales</taxon>
        <taxon>Peronosporaceae</taxon>
        <taxon>Peronospora</taxon>
    </lineage>
</organism>
<evidence type="ECO:0000313" key="3">
    <source>
        <dbReference type="Proteomes" id="UP000286097"/>
    </source>
</evidence>
<evidence type="ECO:0000313" key="2">
    <source>
        <dbReference type="EMBL" id="RQM11875.1"/>
    </source>
</evidence>
<name>A0A3R7XRS3_9STRA</name>
<dbReference type="EMBL" id="QKXF01000380">
    <property type="protein sequence ID" value="RQM11875.1"/>
    <property type="molecule type" value="Genomic_DNA"/>
</dbReference>
<accession>A0A3R7XRS3</accession>
<feature type="coiled-coil region" evidence="1">
    <location>
        <begin position="63"/>
        <end position="94"/>
    </location>
</feature>
<keyword evidence="1" id="KW-0175">Coiled coil</keyword>
<protein>
    <submittedName>
        <fullName evidence="2">Uncharacterized protein</fullName>
    </submittedName>
</protein>
<proteinExistence type="predicted"/>
<dbReference type="Proteomes" id="UP000286097">
    <property type="component" value="Unassembled WGS sequence"/>
</dbReference>